<dbReference type="InterPro" id="IPR036518">
    <property type="entry name" value="CobE/GbiG_C_sf"/>
</dbReference>
<dbReference type="RefSeq" id="WP_055174454.1">
    <property type="nucleotide sequence ID" value="NZ_DAWCMB010000146.1"/>
</dbReference>
<protein>
    <submittedName>
        <fullName evidence="4">Cobalt-precorrin 5A hydrolase</fullName>
    </submittedName>
</protein>
<sequence length="355" mass="38686">MRTIIITFTHEGMKVAKKASEAMDGEVIIYCHQRCADTYKNEAVPFVAVGSVIKSEFAVSDRILFVCAVAIAVRTIAPYLKSKVTDPAVLVADEGGKYLISLLSGHIGRANEWCSKLAVRIGAMPVITTATDARGMFAVDIFATEHNMRIVNPVMIKDISGRILNNEPVGITGNDKYKNLLKVTEERWNGQIKYTDNSNNEYESGVQIITGKDDKIVFKRTLKLVPQELAVGIGCKKGKSAHEIERAVKKTFDKAGLLLEAIAVVASVDRKADEAGIIEFARKCKVPYKTYTPEYLRDVEGDFVSSAFVEEQIGVGNVCERSAGAASSGGEKLVGKTADNGVTVAIYRVAQKNKE</sequence>
<organism evidence="4 5">
    <name type="scientific">[Lactobacillus] rogosae</name>
    <dbReference type="NCBI Taxonomy" id="706562"/>
    <lineage>
        <taxon>Bacteria</taxon>
        <taxon>Bacillati</taxon>
        <taxon>Bacillota</taxon>
        <taxon>Clostridia</taxon>
        <taxon>Lachnospirales</taxon>
        <taxon>Lachnospiraceae</taxon>
        <taxon>Lachnospira</taxon>
    </lineage>
</organism>
<dbReference type="Proteomes" id="UP001442364">
    <property type="component" value="Unassembled WGS sequence"/>
</dbReference>
<proteinExistence type="predicted"/>
<comment type="caution">
    <text evidence="4">The sequence shown here is derived from an EMBL/GenBank/DDBJ whole genome shotgun (WGS) entry which is preliminary data.</text>
</comment>
<dbReference type="EMBL" id="JBBMER010000001">
    <property type="protein sequence ID" value="MEQ2378417.1"/>
    <property type="molecule type" value="Genomic_DNA"/>
</dbReference>
<dbReference type="InterPro" id="IPR038029">
    <property type="entry name" value="GbiG_N_sf"/>
</dbReference>
<feature type="domain" description="CobE/GbiG C-terminal" evidence="1">
    <location>
        <begin position="229"/>
        <end position="346"/>
    </location>
</feature>
<dbReference type="Pfam" id="PF11761">
    <property type="entry name" value="CbiG_mid"/>
    <property type="match status" value="1"/>
</dbReference>
<name>A0ABV1BRM9_9FIRM</name>
<evidence type="ECO:0000259" key="3">
    <source>
        <dbReference type="Pfam" id="PF11761"/>
    </source>
</evidence>
<reference evidence="4 5" key="1">
    <citation type="submission" date="2024-03" db="EMBL/GenBank/DDBJ databases">
        <title>Human intestinal bacterial collection.</title>
        <authorList>
            <person name="Pauvert C."/>
            <person name="Hitch T.C.A."/>
            <person name="Clavel T."/>
        </authorList>
    </citation>
    <scope>NUCLEOTIDE SEQUENCE [LARGE SCALE GENOMIC DNA]</scope>
    <source>
        <strain evidence="4 5">CLA-AA-H255</strain>
    </source>
</reference>
<dbReference type="Gene3D" id="3.30.420.180">
    <property type="entry name" value="CobE/GbiG C-terminal domain"/>
    <property type="match status" value="1"/>
</dbReference>
<dbReference type="InterPro" id="IPR021744">
    <property type="entry name" value="CbiG_N"/>
</dbReference>
<feature type="domain" description="Cobalamin biosynthesis central region" evidence="3">
    <location>
        <begin position="137"/>
        <end position="178"/>
    </location>
</feature>
<gene>
    <name evidence="4" type="ORF">WMO14_00765</name>
</gene>
<dbReference type="InterPro" id="IPR002750">
    <property type="entry name" value="CobE/GbiG_C"/>
</dbReference>
<feature type="domain" description="Cobalamin synthesis G N-terminal" evidence="2">
    <location>
        <begin position="53"/>
        <end position="132"/>
    </location>
</feature>
<evidence type="ECO:0000313" key="4">
    <source>
        <dbReference type="EMBL" id="MEQ2378417.1"/>
    </source>
</evidence>
<evidence type="ECO:0000259" key="1">
    <source>
        <dbReference type="Pfam" id="PF01890"/>
    </source>
</evidence>
<dbReference type="Pfam" id="PF11760">
    <property type="entry name" value="CbiG_N"/>
    <property type="match status" value="1"/>
</dbReference>
<dbReference type="InterPro" id="IPR052553">
    <property type="entry name" value="CbiG_hydrolase"/>
</dbReference>
<dbReference type="Gene3D" id="3.40.50.11220">
    <property type="match status" value="1"/>
</dbReference>
<dbReference type="SUPFAM" id="SSF159664">
    <property type="entry name" value="CobE/GbiG C-terminal domain-like"/>
    <property type="match status" value="1"/>
</dbReference>
<keyword evidence="4" id="KW-0378">Hydrolase</keyword>
<dbReference type="SUPFAM" id="SSF159672">
    <property type="entry name" value="CbiG N-terminal domain-like"/>
    <property type="match status" value="1"/>
</dbReference>
<dbReference type="PANTHER" id="PTHR37477">
    <property type="entry name" value="COBALT-PRECORRIN-5A HYDROLASE"/>
    <property type="match status" value="1"/>
</dbReference>
<accession>A0ABV1BRM9</accession>
<dbReference type="InterPro" id="IPR021745">
    <property type="entry name" value="CbiG_mid"/>
</dbReference>
<evidence type="ECO:0000313" key="5">
    <source>
        <dbReference type="Proteomes" id="UP001442364"/>
    </source>
</evidence>
<dbReference type="PANTHER" id="PTHR37477:SF1">
    <property type="entry name" value="COBALT-PRECORRIN-5A HYDROLASE"/>
    <property type="match status" value="1"/>
</dbReference>
<keyword evidence="5" id="KW-1185">Reference proteome</keyword>
<dbReference type="GO" id="GO:0016787">
    <property type="term" value="F:hydrolase activity"/>
    <property type="evidence" value="ECO:0007669"/>
    <property type="project" value="UniProtKB-KW"/>
</dbReference>
<evidence type="ECO:0000259" key="2">
    <source>
        <dbReference type="Pfam" id="PF11760"/>
    </source>
</evidence>
<dbReference type="Pfam" id="PF01890">
    <property type="entry name" value="CbiG_C"/>
    <property type="match status" value="1"/>
</dbReference>